<evidence type="ECO:0000313" key="3">
    <source>
        <dbReference type="Proteomes" id="UP001162131"/>
    </source>
</evidence>
<dbReference type="Proteomes" id="UP001162131">
    <property type="component" value="Unassembled WGS sequence"/>
</dbReference>
<feature type="compositionally biased region" description="Polar residues" evidence="1">
    <location>
        <begin position="75"/>
        <end position="90"/>
    </location>
</feature>
<evidence type="ECO:0000313" key="2">
    <source>
        <dbReference type="EMBL" id="CAG9323730.1"/>
    </source>
</evidence>
<name>A0AAU9JHY8_9CILI</name>
<keyword evidence="3" id="KW-1185">Reference proteome</keyword>
<feature type="region of interest" description="Disordered" evidence="1">
    <location>
        <begin position="43"/>
        <end position="113"/>
    </location>
</feature>
<feature type="compositionally biased region" description="Polar residues" evidence="1">
    <location>
        <begin position="50"/>
        <end position="60"/>
    </location>
</feature>
<dbReference type="AlphaFoldDB" id="A0AAU9JHY8"/>
<comment type="caution">
    <text evidence="2">The sequence shown here is derived from an EMBL/GenBank/DDBJ whole genome shotgun (WGS) entry which is preliminary data.</text>
</comment>
<sequence>MLKPRKRVPILPQFSTEDFISLSNDKTQKSPCFGFPFTPQKSRLVALNPKTASPTQTPKSTKSRSRPQRFLSPYNKPNPSLNRSSSSTAMKRNCSEEGFDSPKRVKDRKKSSGMDFLQQSTFDNGTLLQNSSLCTEINEELAKLTPASKEKQILICKINLSKPRKRVHILPQFSGKDYVYSSVDRSIKSPSIGFPITPNEKSRISAINPKTASPTQTPKSTKARSRPQRFASPYAKPRLNLNRSSSSSTMKRNQSEEGFVSPKKGKDRMKSLGLDFSHYNSFDNGSILQNSMINEGPGKLTPVNKDEKILICILDEGSQRKKSTTPHPAKPKFEEIPKLDLSRLDSKKNFIDSNGKNSSFTDNKSFADIQEISGNTGNKPKEGPICFQEEFMSKFQEFSESWRNMIQDQTRT</sequence>
<accession>A0AAU9JHY8</accession>
<gene>
    <name evidence="2" type="ORF">BSTOLATCC_MIC34770</name>
</gene>
<feature type="region of interest" description="Disordered" evidence="1">
    <location>
        <begin position="1"/>
        <end position="22"/>
    </location>
</feature>
<feature type="compositionally biased region" description="Low complexity" evidence="1">
    <location>
        <begin position="238"/>
        <end position="248"/>
    </location>
</feature>
<feature type="compositionally biased region" description="Polar residues" evidence="1">
    <location>
        <begin position="208"/>
        <end position="220"/>
    </location>
</feature>
<reference evidence="2" key="1">
    <citation type="submission" date="2021-09" db="EMBL/GenBank/DDBJ databases">
        <authorList>
            <consortium name="AG Swart"/>
            <person name="Singh M."/>
            <person name="Singh A."/>
            <person name="Seah K."/>
            <person name="Emmerich C."/>
        </authorList>
    </citation>
    <scope>NUCLEOTIDE SEQUENCE</scope>
    <source>
        <strain evidence="2">ATCC30299</strain>
    </source>
</reference>
<feature type="compositionally biased region" description="Polar residues" evidence="1">
    <location>
        <begin position="13"/>
        <end position="22"/>
    </location>
</feature>
<evidence type="ECO:0000256" key="1">
    <source>
        <dbReference type="SAM" id="MobiDB-lite"/>
    </source>
</evidence>
<dbReference type="EMBL" id="CAJZBQ010000035">
    <property type="protein sequence ID" value="CAG9323730.1"/>
    <property type="molecule type" value="Genomic_DNA"/>
</dbReference>
<proteinExistence type="predicted"/>
<organism evidence="2 3">
    <name type="scientific">Blepharisma stoltei</name>
    <dbReference type="NCBI Taxonomy" id="1481888"/>
    <lineage>
        <taxon>Eukaryota</taxon>
        <taxon>Sar</taxon>
        <taxon>Alveolata</taxon>
        <taxon>Ciliophora</taxon>
        <taxon>Postciliodesmatophora</taxon>
        <taxon>Heterotrichea</taxon>
        <taxon>Heterotrichida</taxon>
        <taxon>Blepharismidae</taxon>
        <taxon>Blepharisma</taxon>
    </lineage>
</organism>
<protein>
    <submittedName>
        <fullName evidence="2">Uncharacterized protein</fullName>
    </submittedName>
</protein>
<feature type="region of interest" description="Disordered" evidence="1">
    <location>
        <begin position="192"/>
        <end position="266"/>
    </location>
</feature>